<evidence type="ECO:0000256" key="1">
    <source>
        <dbReference type="SAM" id="MobiDB-lite"/>
    </source>
</evidence>
<dbReference type="Proteomes" id="UP000077202">
    <property type="component" value="Unassembled WGS sequence"/>
</dbReference>
<name>A0A176WJU3_MARPO</name>
<dbReference type="AlphaFoldDB" id="A0A176WJU3"/>
<feature type="transmembrane region" description="Helical" evidence="2">
    <location>
        <begin position="528"/>
        <end position="549"/>
    </location>
</feature>
<accession>A0A176WJU3</accession>
<reference evidence="3" key="1">
    <citation type="submission" date="2016-03" db="EMBL/GenBank/DDBJ databases">
        <title>Mechanisms controlling the formation of the plant cell surface in tip-growing cells are functionally conserved among land plants.</title>
        <authorList>
            <person name="Honkanen S."/>
            <person name="Jones V.A."/>
            <person name="Morieri G."/>
            <person name="Champion C."/>
            <person name="Hetherington A.J."/>
            <person name="Kelly S."/>
            <person name="Saint-Marcoux D."/>
            <person name="Proust H."/>
            <person name="Prescott H."/>
            <person name="Dolan L."/>
        </authorList>
    </citation>
    <scope>NUCLEOTIDE SEQUENCE [LARGE SCALE GENOMIC DNA]</scope>
    <source>
        <tissue evidence="3">Whole gametophyte</tissue>
    </source>
</reference>
<feature type="compositionally biased region" description="Polar residues" evidence="1">
    <location>
        <begin position="291"/>
        <end position="323"/>
    </location>
</feature>
<keyword evidence="4" id="KW-1185">Reference proteome</keyword>
<feature type="region of interest" description="Disordered" evidence="1">
    <location>
        <begin position="286"/>
        <end position="323"/>
    </location>
</feature>
<gene>
    <name evidence="3" type="ORF">AXG93_399s1320</name>
</gene>
<organism evidence="3 4">
    <name type="scientific">Marchantia polymorpha subsp. ruderalis</name>
    <dbReference type="NCBI Taxonomy" id="1480154"/>
    <lineage>
        <taxon>Eukaryota</taxon>
        <taxon>Viridiplantae</taxon>
        <taxon>Streptophyta</taxon>
        <taxon>Embryophyta</taxon>
        <taxon>Marchantiophyta</taxon>
        <taxon>Marchantiopsida</taxon>
        <taxon>Marchantiidae</taxon>
        <taxon>Marchantiales</taxon>
        <taxon>Marchantiaceae</taxon>
        <taxon>Marchantia</taxon>
    </lineage>
</organism>
<dbReference type="InterPro" id="IPR004158">
    <property type="entry name" value="DUF247_pln"/>
</dbReference>
<proteinExistence type="predicted"/>
<sequence length="557" mass="63909">MLLSLCQQQLKINMVGSRSTDRSWASSLKEELERVARARKEAHSRGQGPKIFKVPPYIRTLKPYHYNCQLLCLGLYNRDFVGLDRVDELRLEVVSGFLEQAYVQGPDRWDTLCNEIAGPVEESPALRHLYDDDPKISPLSHEQLRHVLTLDAVFLVALMSYWYFNYTFVGKGSLTRSRNANSFWSIFDQVHVNSHIALLFCDIWLFENQIPLFLIQKVWNLVYGQDVNMNFDNFLHPIVHSAVATFNLGYSKDHGIEQVVTYEQCDHLLGCLYNFVCSKQPRDPNPPTMSIEDNYQQSSSNPGSDVSASAQISGRGSVESSSKNSNHLSVVSWLRRVFYSLKAMLTWIMRVMAFRRSKGVLPRTQSSDVSNLLSVSELEKAGISVKGVHTPISGMRFVKSSFYFRATLLLPRIDIDDNTERMLRNMCAYELATETDHRFMCYLAVMDALIDSPDDVRLLRKGAEPVIALNYLGDDRDVALLFNNVLQKLSVRFSDEVKSLFTEVHDWYSSPIRHQVTRFVSRFQERPWLFISLVAANILFILTGLQTVYTMLSYYHP</sequence>
<keyword evidence="2" id="KW-0472">Membrane</keyword>
<dbReference type="EMBL" id="LVLJ01000705">
    <property type="protein sequence ID" value="OAE32923.1"/>
    <property type="molecule type" value="Genomic_DNA"/>
</dbReference>
<protein>
    <submittedName>
        <fullName evidence="3">Uncharacterized protein</fullName>
    </submittedName>
</protein>
<dbReference type="PANTHER" id="PTHR31170:SF25">
    <property type="entry name" value="BNAA09G04570D PROTEIN"/>
    <property type="match status" value="1"/>
</dbReference>
<feature type="transmembrane region" description="Helical" evidence="2">
    <location>
        <begin position="147"/>
        <end position="164"/>
    </location>
</feature>
<comment type="caution">
    <text evidence="3">The sequence shown here is derived from an EMBL/GenBank/DDBJ whole genome shotgun (WGS) entry which is preliminary data.</text>
</comment>
<evidence type="ECO:0000313" key="4">
    <source>
        <dbReference type="Proteomes" id="UP000077202"/>
    </source>
</evidence>
<keyword evidence="2" id="KW-0812">Transmembrane</keyword>
<evidence type="ECO:0000256" key="2">
    <source>
        <dbReference type="SAM" id="Phobius"/>
    </source>
</evidence>
<dbReference type="Pfam" id="PF03140">
    <property type="entry name" value="DUF247"/>
    <property type="match status" value="1"/>
</dbReference>
<evidence type="ECO:0000313" key="3">
    <source>
        <dbReference type="EMBL" id="OAE32923.1"/>
    </source>
</evidence>
<dbReference type="PANTHER" id="PTHR31170">
    <property type="entry name" value="BNAC04G53230D PROTEIN"/>
    <property type="match status" value="1"/>
</dbReference>
<keyword evidence="2" id="KW-1133">Transmembrane helix</keyword>